<evidence type="ECO:0000313" key="8">
    <source>
        <dbReference type="Proteomes" id="UP000627205"/>
    </source>
</evidence>
<evidence type="ECO:0000259" key="5">
    <source>
        <dbReference type="PROSITE" id="PS51898"/>
    </source>
</evidence>
<dbReference type="CDD" id="cd00799">
    <property type="entry name" value="INT_Cre_C"/>
    <property type="match status" value="1"/>
</dbReference>
<dbReference type="InterPro" id="IPR052925">
    <property type="entry name" value="Phage_Integrase-like_Recomb"/>
</dbReference>
<dbReference type="PANTHER" id="PTHR34605">
    <property type="entry name" value="PHAGE_INTEGRASE DOMAIN-CONTAINING PROTEIN"/>
    <property type="match status" value="1"/>
</dbReference>
<dbReference type="InterPro" id="IPR002104">
    <property type="entry name" value="Integrase_catalytic"/>
</dbReference>
<keyword evidence="8" id="KW-1185">Reference proteome</keyword>
<comment type="caution">
    <text evidence="7">The sequence shown here is derived from an EMBL/GenBank/DDBJ whole genome shotgun (WGS) entry which is preliminary data.</text>
</comment>
<keyword evidence="1" id="KW-0229">DNA integration</keyword>
<dbReference type="PANTHER" id="PTHR34605:SF3">
    <property type="entry name" value="P CELL-TYPE AGGLUTINATION PROTEIN MAP4-LIKE-RELATED"/>
    <property type="match status" value="1"/>
</dbReference>
<dbReference type="Gene3D" id="1.10.150.130">
    <property type="match status" value="1"/>
</dbReference>
<reference evidence="7" key="2">
    <citation type="submission" date="2020-09" db="EMBL/GenBank/DDBJ databases">
        <authorList>
            <person name="Sun Q."/>
            <person name="Sedlacek I."/>
        </authorList>
    </citation>
    <scope>NUCLEOTIDE SEQUENCE</scope>
    <source>
        <strain evidence="7">CCM 7664</strain>
    </source>
</reference>
<dbReference type="GO" id="GO:0003677">
    <property type="term" value="F:DNA binding"/>
    <property type="evidence" value="ECO:0007669"/>
    <property type="project" value="UniProtKB-UniRule"/>
</dbReference>
<evidence type="ECO:0000256" key="1">
    <source>
        <dbReference type="ARBA" id="ARBA00022908"/>
    </source>
</evidence>
<evidence type="ECO:0000259" key="6">
    <source>
        <dbReference type="PROSITE" id="PS51900"/>
    </source>
</evidence>
<dbReference type="Proteomes" id="UP000627205">
    <property type="component" value="Unassembled WGS sequence"/>
</dbReference>
<keyword evidence="2 4" id="KW-0238">DNA-binding</keyword>
<dbReference type="InterPro" id="IPR010998">
    <property type="entry name" value="Integrase_recombinase_N"/>
</dbReference>
<reference evidence="7" key="1">
    <citation type="journal article" date="2014" name="Int. J. Syst. Evol. Microbiol.">
        <title>Complete genome sequence of Corynebacterium casei LMG S-19264T (=DSM 44701T), isolated from a smear-ripened cheese.</title>
        <authorList>
            <consortium name="US DOE Joint Genome Institute (JGI-PGF)"/>
            <person name="Walter F."/>
            <person name="Albersmeier A."/>
            <person name="Kalinowski J."/>
            <person name="Ruckert C."/>
        </authorList>
    </citation>
    <scope>NUCLEOTIDE SEQUENCE</scope>
    <source>
        <strain evidence="7">CCM 7664</strain>
    </source>
</reference>
<proteinExistence type="predicted"/>
<dbReference type="GO" id="GO:0006310">
    <property type="term" value="P:DNA recombination"/>
    <property type="evidence" value="ECO:0007669"/>
    <property type="project" value="UniProtKB-KW"/>
</dbReference>
<protein>
    <submittedName>
        <fullName evidence="7">Recombinase</fullName>
    </submittedName>
</protein>
<dbReference type="AlphaFoldDB" id="A0A8J3AYR9"/>
<dbReference type="RefSeq" id="WP_188422778.1">
    <property type="nucleotide sequence ID" value="NZ_BMDP01000005.1"/>
</dbReference>
<dbReference type="Pfam" id="PF00589">
    <property type="entry name" value="Phage_integrase"/>
    <property type="match status" value="1"/>
</dbReference>
<dbReference type="InterPro" id="IPR013762">
    <property type="entry name" value="Integrase-like_cat_sf"/>
</dbReference>
<organism evidence="7 8">
    <name type="scientific">Oxalicibacterium solurbis</name>
    <dbReference type="NCBI Taxonomy" id="69280"/>
    <lineage>
        <taxon>Bacteria</taxon>
        <taxon>Pseudomonadati</taxon>
        <taxon>Pseudomonadota</taxon>
        <taxon>Betaproteobacteria</taxon>
        <taxon>Burkholderiales</taxon>
        <taxon>Oxalobacteraceae</taxon>
        <taxon>Oxalicibacterium</taxon>
    </lineage>
</organism>
<dbReference type="GO" id="GO:0015074">
    <property type="term" value="P:DNA integration"/>
    <property type="evidence" value="ECO:0007669"/>
    <property type="project" value="UniProtKB-KW"/>
</dbReference>
<feature type="domain" description="Tyr recombinase" evidence="5">
    <location>
        <begin position="104"/>
        <end position="311"/>
    </location>
</feature>
<evidence type="ECO:0000256" key="3">
    <source>
        <dbReference type="ARBA" id="ARBA00023172"/>
    </source>
</evidence>
<evidence type="ECO:0000256" key="4">
    <source>
        <dbReference type="PROSITE-ProRule" id="PRU01248"/>
    </source>
</evidence>
<dbReference type="InterPro" id="IPR011010">
    <property type="entry name" value="DNA_brk_join_enz"/>
</dbReference>
<name>A0A8J3AYR9_9BURK</name>
<dbReference type="PROSITE" id="PS51898">
    <property type="entry name" value="TYR_RECOMBINASE"/>
    <property type="match status" value="1"/>
</dbReference>
<accession>A0A8J3AYR9</accession>
<dbReference type="SUPFAM" id="SSF56349">
    <property type="entry name" value="DNA breaking-rejoining enzymes"/>
    <property type="match status" value="1"/>
</dbReference>
<dbReference type="PROSITE" id="PS51900">
    <property type="entry name" value="CB"/>
    <property type="match status" value="1"/>
</dbReference>
<sequence length="323" mass="36338">MSGVTKVEQYLQAAIRENTRKSYDGAIRHFEIEWRGFLPATADSVARYLADYAGNLSVSTLRQRLAGLAQWHVDQGFPDPTKAPVVKKTMRGIQALHPAREKQARPLQLAQLDQVSKWLNQEIQHAQDCGDRPTFLRHSRDKALLLLGFWRGFRGDELSRLEVQNVEVVSGAGMTVFLSRTKGDRNNQGTFFKVPALSRLCPVEAYLDWIYAGGLTEGAVFRRVDRWGHIGDRGLHIDSLVPLLRIAFASANVPFADQYSGHSLRRGFANWATSNGWDLKTLMEYVGWKSVQSAMRYVDSVDPFGQARIENALSANQSRHIPS</sequence>
<dbReference type="InterPro" id="IPR044068">
    <property type="entry name" value="CB"/>
</dbReference>
<evidence type="ECO:0000256" key="2">
    <source>
        <dbReference type="ARBA" id="ARBA00023125"/>
    </source>
</evidence>
<dbReference type="EMBL" id="BMDP01000005">
    <property type="protein sequence ID" value="GGI55655.1"/>
    <property type="molecule type" value="Genomic_DNA"/>
</dbReference>
<gene>
    <name evidence="7" type="ORF">GCM10011430_28290</name>
</gene>
<dbReference type="SUPFAM" id="SSF47823">
    <property type="entry name" value="lambda integrase-like, N-terminal domain"/>
    <property type="match status" value="1"/>
</dbReference>
<feature type="domain" description="Core-binding (CB)" evidence="6">
    <location>
        <begin position="1"/>
        <end position="76"/>
    </location>
</feature>
<dbReference type="Gene3D" id="1.10.443.10">
    <property type="entry name" value="Intergrase catalytic core"/>
    <property type="match status" value="1"/>
</dbReference>
<evidence type="ECO:0000313" key="7">
    <source>
        <dbReference type="EMBL" id="GGI55655.1"/>
    </source>
</evidence>
<keyword evidence="3" id="KW-0233">DNA recombination</keyword>